<evidence type="ECO:0000259" key="1">
    <source>
        <dbReference type="Pfam" id="PF16297"/>
    </source>
</evidence>
<proteinExistence type="predicted"/>
<evidence type="ECO:0000313" key="2">
    <source>
        <dbReference type="Ensembl" id="ENSORLP00020021372.1"/>
    </source>
</evidence>
<protein>
    <recommendedName>
        <fullName evidence="1">DUF4939 domain-containing protein</fullName>
    </recommendedName>
</protein>
<name>A0A3P9LL98_ORYLA</name>
<reference evidence="2" key="4">
    <citation type="submission" date="2025-09" db="UniProtKB">
        <authorList>
            <consortium name="Ensembl"/>
        </authorList>
    </citation>
    <scope>IDENTIFICATION</scope>
    <source>
        <strain evidence="2">HNI</strain>
    </source>
</reference>
<reference key="1">
    <citation type="journal article" date="2007" name="Nature">
        <title>The medaka draft genome and insights into vertebrate genome evolution.</title>
        <authorList>
            <person name="Kasahara M."/>
            <person name="Naruse K."/>
            <person name="Sasaki S."/>
            <person name="Nakatani Y."/>
            <person name="Qu W."/>
            <person name="Ahsan B."/>
            <person name="Yamada T."/>
            <person name="Nagayasu Y."/>
            <person name="Doi K."/>
            <person name="Kasai Y."/>
            <person name="Jindo T."/>
            <person name="Kobayashi D."/>
            <person name="Shimada A."/>
            <person name="Toyoda A."/>
            <person name="Kuroki Y."/>
            <person name="Fujiyama A."/>
            <person name="Sasaki T."/>
            <person name="Shimizu A."/>
            <person name="Asakawa S."/>
            <person name="Shimizu N."/>
            <person name="Hashimoto S."/>
            <person name="Yang J."/>
            <person name="Lee Y."/>
            <person name="Matsushima K."/>
            <person name="Sugano S."/>
            <person name="Sakaizumi M."/>
            <person name="Narita T."/>
            <person name="Ohishi K."/>
            <person name="Haga S."/>
            <person name="Ohta F."/>
            <person name="Nomoto H."/>
            <person name="Nogata K."/>
            <person name="Morishita T."/>
            <person name="Endo T."/>
            <person name="Shin-I T."/>
            <person name="Takeda H."/>
            <person name="Morishita S."/>
            <person name="Kohara Y."/>
        </authorList>
    </citation>
    <scope>NUCLEOTIDE SEQUENCE [LARGE SCALE GENOMIC DNA]</scope>
    <source>
        <strain>Hd-rR</strain>
    </source>
</reference>
<sequence length="116" mass="13725">GAGRGTVTPILHPVFRQHSRLRFRQRTRKRQPEPFLGDVEACGGFLLQCQLIFQQAPRYYQSDHSKITLIINSLRSKAIQWAQAFITANPISQLRYDHFINEFPHYNKWEEQFGYF</sequence>
<reference evidence="2 3" key="2">
    <citation type="submission" date="2017-04" db="EMBL/GenBank/DDBJ databases">
        <title>CpG methylation of centromeres and impact of large insertions on vertebrate speciation.</title>
        <authorList>
            <person name="Ichikawa K."/>
            <person name="Yoshimura J."/>
            <person name="Morishita S."/>
        </authorList>
    </citation>
    <scope>NUCLEOTIDE SEQUENCE</scope>
    <source>
        <strain evidence="2 3">HNI</strain>
    </source>
</reference>
<feature type="domain" description="DUF4939" evidence="1">
    <location>
        <begin position="15"/>
        <end position="111"/>
    </location>
</feature>
<dbReference type="Pfam" id="PF16297">
    <property type="entry name" value="DUF4939"/>
    <property type="match status" value="1"/>
</dbReference>
<dbReference type="Ensembl" id="ENSORLT00020014743.1">
    <property type="protein sequence ID" value="ENSORLP00020021372.1"/>
    <property type="gene ID" value="ENSORLG00020000002.1"/>
</dbReference>
<organism evidence="2 3">
    <name type="scientific">Oryzias latipes</name>
    <name type="common">Japanese rice fish</name>
    <name type="synonym">Japanese killifish</name>
    <dbReference type="NCBI Taxonomy" id="8090"/>
    <lineage>
        <taxon>Eukaryota</taxon>
        <taxon>Metazoa</taxon>
        <taxon>Chordata</taxon>
        <taxon>Craniata</taxon>
        <taxon>Vertebrata</taxon>
        <taxon>Euteleostomi</taxon>
        <taxon>Actinopterygii</taxon>
        <taxon>Neopterygii</taxon>
        <taxon>Teleostei</taxon>
        <taxon>Neoteleostei</taxon>
        <taxon>Acanthomorphata</taxon>
        <taxon>Ovalentaria</taxon>
        <taxon>Atherinomorphae</taxon>
        <taxon>Beloniformes</taxon>
        <taxon>Adrianichthyidae</taxon>
        <taxon>Oryziinae</taxon>
        <taxon>Oryzias</taxon>
    </lineage>
</organism>
<accession>A0A3P9LL98</accession>
<reference evidence="2" key="3">
    <citation type="submission" date="2025-08" db="UniProtKB">
        <authorList>
            <consortium name="Ensembl"/>
        </authorList>
    </citation>
    <scope>IDENTIFICATION</scope>
    <source>
        <strain evidence="2">HNI</strain>
    </source>
</reference>
<evidence type="ECO:0000313" key="3">
    <source>
        <dbReference type="Proteomes" id="UP000265180"/>
    </source>
</evidence>
<dbReference type="AlphaFoldDB" id="A0A3P9LL98"/>
<dbReference type="InterPro" id="IPR032549">
    <property type="entry name" value="DUF4939"/>
</dbReference>
<dbReference type="Proteomes" id="UP000265180">
    <property type="component" value="Chromosome 9"/>
</dbReference>